<accession>A0A1L3JFB0</accession>
<organism evidence="11 12">
    <name type="scientific">Sphingorhabdus lutea</name>
    <dbReference type="NCBI Taxonomy" id="1913578"/>
    <lineage>
        <taxon>Bacteria</taxon>
        <taxon>Pseudomonadati</taxon>
        <taxon>Pseudomonadota</taxon>
        <taxon>Alphaproteobacteria</taxon>
        <taxon>Sphingomonadales</taxon>
        <taxon>Sphingomonadaceae</taxon>
        <taxon>Sphingorhabdus</taxon>
    </lineage>
</organism>
<dbReference type="InterPro" id="IPR027469">
    <property type="entry name" value="Cation_efflux_TMD_sf"/>
</dbReference>
<dbReference type="GO" id="GO:0005886">
    <property type="term" value="C:plasma membrane"/>
    <property type="evidence" value="ECO:0007669"/>
    <property type="project" value="TreeGrafter"/>
</dbReference>
<dbReference type="SUPFAM" id="SSF161111">
    <property type="entry name" value="Cation efflux protein transmembrane domain-like"/>
    <property type="match status" value="1"/>
</dbReference>
<dbReference type="GO" id="GO:0015086">
    <property type="term" value="F:cadmium ion transmembrane transporter activity"/>
    <property type="evidence" value="ECO:0007669"/>
    <property type="project" value="TreeGrafter"/>
</dbReference>
<keyword evidence="4" id="KW-1003">Cell membrane</keyword>
<gene>
    <name evidence="11" type="primary">fieF</name>
    <name evidence="11" type="ORF">LPB140_11285</name>
</gene>
<dbReference type="STRING" id="1913578.LPB140_11285"/>
<reference evidence="11 12" key="1">
    <citation type="submission" date="2016-11" db="EMBL/GenBank/DDBJ databases">
        <title>Sphingorhabdus sp. LPB0140, isolated from marine environment.</title>
        <authorList>
            <person name="Kim E."/>
            <person name="Yi H."/>
        </authorList>
    </citation>
    <scope>NUCLEOTIDE SEQUENCE [LARGE SCALE GENOMIC DNA]</scope>
    <source>
        <strain evidence="11 12">LPB0140</strain>
    </source>
</reference>
<dbReference type="EMBL" id="CP018154">
    <property type="protein sequence ID" value="APG63822.1"/>
    <property type="molecule type" value="Genomic_DNA"/>
</dbReference>
<keyword evidence="6 8" id="KW-1133">Transmembrane helix</keyword>
<dbReference type="PANTHER" id="PTHR43840:SF41">
    <property type="entry name" value="CATION-EFFLUX PUMP FIEF"/>
    <property type="match status" value="1"/>
</dbReference>
<evidence type="ECO:0000313" key="12">
    <source>
        <dbReference type="Proteomes" id="UP000242561"/>
    </source>
</evidence>
<evidence type="ECO:0000259" key="10">
    <source>
        <dbReference type="Pfam" id="PF16916"/>
    </source>
</evidence>
<dbReference type="InterPro" id="IPR050291">
    <property type="entry name" value="CDF_Transporter"/>
</dbReference>
<evidence type="ECO:0000256" key="4">
    <source>
        <dbReference type="ARBA" id="ARBA00022475"/>
    </source>
</evidence>
<keyword evidence="5 8" id="KW-0812">Transmembrane</keyword>
<keyword evidence="3" id="KW-0813">Transport</keyword>
<feature type="transmembrane region" description="Helical" evidence="8">
    <location>
        <begin position="101"/>
        <end position="121"/>
    </location>
</feature>
<dbReference type="GO" id="GO:0015093">
    <property type="term" value="F:ferrous iron transmembrane transporter activity"/>
    <property type="evidence" value="ECO:0007669"/>
    <property type="project" value="TreeGrafter"/>
</dbReference>
<dbReference type="GO" id="GO:0006882">
    <property type="term" value="P:intracellular zinc ion homeostasis"/>
    <property type="evidence" value="ECO:0007669"/>
    <property type="project" value="TreeGrafter"/>
</dbReference>
<dbReference type="Gene3D" id="1.20.1510.10">
    <property type="entry name" value="Cation efflux protein transmembrane domain"/>
    <property type="match status" value="1"/>
</dbReference>
<feature type="domain" description="Cation efflux protein transmembrane" evidence="9">
    <location>
        <begin position="2"/>
        <end position="194"/>
    </location>
</feature>
<dbReference type="KEGG" id="sphl:LPB140_11285"/>
<dbReference type="PANTHER" id="PTHR43840">
    <property type="entry name" value="MITOCHONDRIAL METAL TRANSPORTER 1-RELATED"/>
    <property type="match status" value="1"/>
</dbReference>
<dbReference type="InterPro" id="IPR036837">
    <property type="entry name" value="Cation_efflux_CTD_sf"/>
</dbReference>
<dbReference type="Proteomes" id="UP000242561">
    <property type="component" value="Chromosome"/>
</dbReference>
<dbReference type="AlphaFoldDB" id="A0A1L3JFB0"/>
<dbReference type="Gene3D" id="3.30.70.1350">
    <property type="entry name" value="Cation efflux protein, cytoplasmic domain"/>
    <property type="match status" value="1"/>
</dbReference>
<evidence type="ECO:0000256" key="1">
    <source>
        <dbReference type="ARBA" id="ARBA00004141"/>
    </source>
</evidence>
<dbReference type="InterPro" id="IPR002524">
    <property type="entry name" value="Cation_efflux"/>
</dbReference>
<comment type="subcellular location">
    <subcellularLocation>
        <location evidence="1">Membrane</location>
        <topology evidence="1">Multi-pass membrane protein</topology>
    </subcellularLocation>
</comment>
<protein>
    <submittedName>
        <fullName evidence="11">Divalent metal cation transporter FieF</fullName>
    </submittedName>
</protein>
<sequence length="290" mass="31749">MASVGTAIFLILLKSYATIQTASVSMLGSLSDTALDLMASLITLIAVRYAAMPADNEHRFGHGKAEALAAMVQMSLVTVSAFIIGWRAIDRFIAGATPQKAEYGIIVSVIAILVTLGLLAYQQYVIKKTKSVAITADHLHYQSDLLLNLSVIIALAMENYFSLSGADGIIGVLIALWLLRGAWASANYAFDHLMDKELPEEIKDRLTDIARNTDGVIDVHGMRTRSSGVTDFCQFHIWVKRDISMVEVHDIMDAVENNIRAEFAGIDILIHPDPEGHKDEMNFTTSSSIH</sequence>
<feature type="transmembrane region" description="Helical" evidence="8">
    <location>
        <begin position="67"/>
        <end position="89"/>
    </location>
</feature>
<name>A0A1L3JFB0_9SPHN</name>
<dbReference type="InterPro" id="IPR058533">
    <property type="entry name" value="Cation_efflux_TM"/>
</dbReference>
<feature type="domain" description="Cation efflux protein cytoplasmic" evidence="10">
    <location>
        <begin position="198"/>
        <end position="275"/>
    </location>
</feature>
<dbReference type="NCBIfam" id="TIGR01297">
    <property type="entry name" value="CDF"/>
    <property type="match status" value="1"/>
</dbReference>
<dbReference type="GO" id="GO:0015341">
    <property type="term" value="F:zinc efflux antiporter activity"/>
    <property type="evidence" value="ECO:0007669"/>
    <property type="project" value="TreeGrafter"/>
</dbReference>
<feature type="transmembrane region" description="Helical" evidence="8">
    <location>
        <begin position="169"/>
        <end position="190"/>
    </location>
</feature>
<evidence type="ECO:0000256" key="3">
    <source>
        <dbReference type="ARBA" id="ARBA00022448"/>
    </source>
</evidence>
<evidence type="ECO:0000313" key="11">
    <source>
        <dbReference type="EMBL" id="APG63822.1"/>
    </source>
</evidence>
<evidence type="ECO:0000256" key="5">
    <source>
        <dbReference type="ARBA" id="ARBA00022692"/>
    </source>
</evidence>
<evidence type="ECO:0000256" key="8">
    <source>
        <dbReference type="SAM" id="Phobius"/>
    </source>
</evidence>
<evidence type="ECO:0000259" key="9">
    <source>
        <dbReference type="Pfam" id="PF01545"/>
    </source>
</evidence>
<dbReference type="SUPFAM" id="SSF160240">
    <property type="entry name" value="Cation efflux protein cytoplasmic domain-like"/>
    <property type="match status" value="1"/>
</dbReference>
<keyword evidence="7 8" id="KW-0472">Membrane</keyword>
<evidence type="ECO:0000256" key="2">
    <source>
        <dbReference type="ARBA" id="ARBA00008114"/>
    </source>
</evidence>
<keyword evidence="12" id="KW-1185">Reference proteome</keyword>
<dbReference type="InterPro" id="IPR027470">
    <property type="entry name" value="Cation_efflux_CTD"/>
</dbReference>
<comment type="similarity">
    <text evidence="2">Belongs to the cation diffusion facilitator (CDF) transporter (TC 2.A.4) family.</text>
</comment>
<evidence type="ECO:0000256" key="7">
    <source>
        <dbReference type="ARBA" id="ARBA00023136"/>
    </source>
</evidence>
<proteinExistence type="inferred from homology"/>
<feature type="transmembrane region" description="Helical" evidence="8">
    <location>
        <begin position="33"/>
        <end position="51"/>
    </location>
</feature>
<dbReference type="Pfam" id="PF01545">
    <property type="entry name" value="Cation_efflux"/>
    <property type="match status" value="1"/>
</dbReference>
<evidence type="ECO:0000256" key="6">
    <source>
        <dbReference type="ARBA" id="ARBA00022989"/>
    </source>
</evidence>
<dbReference type="Pfam" id="PF16916">
    <property type="entry name" value="ZT_dimer"/>
    <property type="match status" value="1"/>
</dbReference>